<dbReference type="InterPro" id="IPR020476">
    <property type="entry name" value="Nudix_hydrolase"/>
</dbReference>
<protein>
    <submittedName>
        <fullName evidence="5">NUDIX hydrolase</fullName>
    </submittedName>
</protein>
<dbReference type="GO" id="GO:0006754">
    <property type="term" value="P:ATP biosynthetic process"/>
    <property type="evidence" value="ECO:0007669"/>
    <property type="project" value="TreeGrafter"/>
</dbReference>
<proteinExistence type="inferred from homology"/>
<dbReference type="InterPro" id="IPR051325">
    <property type="entry name" value="Nudix_hydrolase_domain"/>
</dbReference>
<dbReference type="SUPFAM" id="SSF55811">
    <property type="entry name" value="Nudix"/>
    <property type="match status" value="1"/>
</dbReference>
<evidence type="ECO:0000313" key="5">
    <source>
        <dbReference type="EMBL" id="PCD02164.1"/>
    </source>
</evidence>
<dbReference type="InterPro" id="IPR020084">
    <property type="entry name" value="NUDIX_hydrolase_CS"/>
</dbReference>
<dbReference type="GO" id="GO:0004081">
    <property type="term" value="F:bis(5'-nucleosyl)-tetraphosphatase (asymmetrical) activity"/>
    <property type="evidence" value="ECO:0007669"/>
    <property type="project" value="TreeGrafter"/>
</dbReference>
<sequence length="152" mass="16679">MPKRSAGVLLYRRSGGTLEVLLVRPGGPLWEHRRTGAWQLPKGLIEPGEDGTQAARRETKEELGVTLAGEPVPLATIRQAGGKWVEAFALEQSIDVAAVRSNSFEMEWPRGSGRRQSFPEVAEARWFACDAARDAMLASQRPLIDALEMLLG</sequence>
<keyword evidence="6" id="KW-1185">Reference proteome</keyword>
<comment type="cofactor">
    <cofactor evidence="1">
        <name>Mg(2+)</name>
        <dbReference type="ChEBI" id="CHEBI:18420"/>
    </cofactor>
</comment>
<dbReference type="InterPro" id="IPR015797">
    <property type="entry name" value="NUDIX_hydrolase-like_dom_sf"/>
</dbReference>
<dbReference type="PANTHER" id="PTHR21340:SF7">
    <property type="entry name" value="NUDIX HYDROLASE DOMAIN-CONTAINING PROTEIN"/>
    <property type="match status" value="1"/>
</dbReference>
<dbReference type="Proteomes" id="UP000218366">
    <property type="component" value="Unassembled WGS sequence"/>
</dbReference>
<evidence type="ECO:0000259" key="4">
    <source>
        <dbReference type="PROSITE" id="PS51462"/>
    </source>
</evidence>
<dbReference type="GO" id="GO:0006167">
    <property type="term" value="P:AMP biosynthetic process"/>
    <property type="evidence" value="ECO:0007669"/>
    <property type="project" value="TreeGrafter"/>
</dbReference>
<comment type="similarity">
    <text evidence="3">Belongs to the Nudix hydrolase family.</text>
</comment>
<dbReference type="EMBL" id="NWMW01000002">
    <property type="protein sequence ID" value="PCD02164.1"/>
    <property type="molecule type" value="Genomic_DNA"/>
</dbReference>
<comment type="caution">
    <text evidence="5">The sequence shown here is derived from an EMBL/GenBank/DDBJ whole genome shotgun (WGS) entry which is preliminary data.</text>
</comment>
<gene>
    <name evidence="5" type="ORF">COC42_11900</name>
</gene>
<accession>A0A2A4B3A3</accession>
<evidence type="ECO:0000256" key="3">
    <source>
        <dbReference type="RuleBase" id="RU003476"/>
    </source>
</evidence>
<evidence type="ECO:0000256" key="1">
    <source>
        <dbReference type="ARBA" id="ARBA00001946"/>
    </source>
</evidence>
<dbReference type="RefSeq" id="WP_096343542.1">
    <property type="nucleotide sequence ID" value="NZ_NWMW01000002.1"/>
</dbReference>
<dbReference type="PROSITE" id="PS51462">
    <property type="entry name" value="NUDIX"/>
    <property type="match status" value="1"/>
</dbReference>
<evidence type="ECO:0000256" key="2">
    <source>
        <dbReference type="ARBA" id="ARBA00022801"/>
    </source>
</evidence>
<keyword evidence="2 3" id="KW-0378">Hydrolase</keyword>
<dbReference type="Pfam" id="PF00293">
    <property type="entry name" value="NUDIX"/>
    <property type="match status" value="1"/>
</dbReference>
<organism evidence="5 6">
    <name type="scientific">Sphingomonas spermidinifaciens</name>
    <dbReference type="NCBI Taxonomy" id="1141889"/>
    <lineage>
        <taxon>Bacteria</taxon>
        <taxon>Pseudomonadati</taxon>
        <taxon>Pseudomonadota</taxon>
        <taxon>Alphaproteobacteria</taxon>
        <taxon>Sphingomonadales</taxon>
        <taxon>Sphingomonadaceae</taxon>
        <taxon>Sphingomonas</taxon>
    </lineage>
</organism>
<dbReference type="PANTHER" id="PTHR21340">
    <property type="entry name" value="DIADENOSINE 5,5-P1,P4-TETRAPHOSPHATE PYROPHOSPHOHYDROLASE MUTT"/>
    <property type="match status" value="1"/>
</dbReference>
<reference evidence="5 6" key="1">
    <citation type="submission" date="2017-09" db="EMBL/GenBank/DDBJ databases">
        <title>Sphingomonas spermidinifaciens 9NM-10, whole genome shotgun sequence.</title>
        <authorList>
            <person name="Feng G."/>
            <person name="Zhu H."/>
        </authorList>
    </citation>
    <scope>NUCLEOTIDE SEQUENCE [LARGE SCALE GENOMIC DNA]</scope>
    <source>
        <strain evidence="5 6">9NM-10</strain>
    </source>
</reference>
<dbReference type="Gene3D" id="3.90.79.10">
    <property type="entry name" value="Nucleoside Triphosphate Pyrophosphohydrolase"/>
    <property type="match status" value="1"/>
</dbReference>
<dbReference type="InterPro" id="IPR000086">
    <property type="entry name" value="NUDIX_hydrolase_dom"/>
</dbReference>
<dbReference type="OrthoDB" id="954553at2"/>
<feature type="domain" description="Nudix hydrolase" evidence="4">
    <location>
        <begin position="1"/>
        <end position="151"/>
    </location>
</feature>
<dbReference type="PROSITE" id="PS00893">
    <property type="entry name" value="NUDIX_BOX"/>
    <property type="match status" value="1"/>
</dbReference>
<evidence type="ECO:0000313" key="6">
    <source>
        <dbReference type="Proteomes" id="UP000218366"/>
    </source>
</evidence>
<dbReference type="PRINTS" id="PR00502">
    <property type="entry name" value="NUDIXFAMILY"/>
</dbReference>
<name>A0A2A4B3A3_9SPHN</name>
<dbReference type="AlphaFoldDB" id="A0A2A4B3A3"/>